<proteinExistence type="predicted"/>
<sequence length="86" mass="9860">MSSMTQEELYHQLASFRLVSQSLRGEYNKAAHGREALEAIRERHPITIDTARKQMLDTSIEAYKVIENNLRQVIEDLDASTKGLNK</sequence>
<dbReference type="EMBL" id="MK801733">
    <property type="protein sequence ID" value="QDF18217.1"/>
    <property type="molecule type" value="Genomic_DNA"/>
</dbReference>
<dbReference type="RefSeq" id="YP_009846018.1">
    <property type="nucleotide sequence ID" value="NC_048768.1"/>
</dbReference>
<organism evidence="1 2">
    <name type="scientific">Gordonia phage Chelms</name>
    <dbReference type="NCBI Taxonomy" id="2588132"/>
    <lineage>
        <taxon>Viruses</taxon>
        <taxon>Duplodnaviria</taxon>
        <taxon>Heunggongvirae</taxon>
        <taxon>Uroviricota</taxon>
        <taxon>Caudoviricetes</taxon>
        <taxon>Montyvirus</taxon>
        <taxon>Montyvirus chelms</taxon>
    </lineage>
</organism>
<name>A0A4Y6EJJ5_9CAUD</name>
<dbReference type="Proteomes" id="UP000315166">
    <property type="component" value="Segment"/>
</dbReference>
<accession>A0A4Y6EJJ5</accession>
<reference evidence="1 2" key="1">
    <citation type="submission" date="2019-04" db="EMBL/GenBank/DDBJ databases">
        <authorList>
            <person name="Ahlbrecht B.C."/>
            <person name="Almail A."/>
            <person name="Blakestad S.M."/>
            <person name="Calhoun C.D."/>
            <person name="Chesley E."/>
            <person name="Craven C.R."/>
            <person name="Hoagland S.Z."/>
            <person name="Jost S.L."/>
            <person name="Manz Z.R."/>
            <person name="Pena P.B."/>
            <person name="Pfenning K.J."/>
            <person name="Postl L.C."/>
            <person name="Ramsey E.P."/>
            <person name="Roberts C.A."/>
            <person name="Sevcik K.M."/>
            <person name="Whitman F.C."/>
            <person name="Chia C.P."/>
            <person name="McKinney A.L."/>
            <person name="Tolsma S."/>
            <person name="Ward R.E."/>
            <person name="Garlena R.A."/>
            <person name="Russell D.A."/>
            <person name="Pope W.H."/>
            <person name="Jacobs-Sera D."/>
            <person name="Hatfull G.F."/>
        </authorList>
    </citation>
    <scope>NUCLEOTIDE SEQUENCE [LARGE SCALE GENOMIC DNA]</scope>
</reference>
<evidence type="ECO:0000313" key="2">
    <source>
        <dbReference type="Proteomes" id="UP000315166"/>
    </source>
</evidence>
<protein>
    <submittedName>
        <fullName evidence="1">Uncharacterized protein</fullName>
    </submittedName>
</protein>
<dbReference type="GeneID" id="55616487"/>
<evidence type="ECO:0000313" key="1">
    <source>
        <dbReference type="EMBL" id="QDF18217.1"/>
    </source>
</evidence>
<gene>
    <name evidence="1" type="primary">2</name>
    <name evidence="1" type="ORF">SEA_CHELMS_2</name>
</gene>
<keyword evidence="2" id="KW-1185">Reference proteome</keyword>
<dbReference type="KEGG" id="vg:55616487"/>